<reference evidence="1" key="2">
    <citation type="submission" date="2020-11" db="EMBL/GenBank/DDBJ databases">
        <authorList>
            <consortium name="DOE Joint Genome Institute"/>
            <person name="Kuo A."/>
            <person name="Miyauchi S."/>
            <person name="Kiss E."/>
            <person name="Drula E."/>
            <person name="Kohler A."/>
            <person name="Sanchez-Garcia M."/>
            <person name="Andreopoulos B."/>
            <person name="Barry K.W."/>
            <person name="Bonito G."/>
            <person name="Buee M."/>
            <person name="Carver A."/>
            <person name="Chen C."/>
            <person name="Cichocki N."/>
            <person name="Clum A."/>
            <person name="Culley D."/>
            <person name="Crous P.W."/>
            <person name="Fauchery L."/>
            <person name="Girlanda M."/>
            <person name="Hayes R."/>
            <person name="Keri Z."/>
            <person name="Labutti K."/>
            <person name="Lipzen A."/>
            <person name="Lombard V."/>
            <person name="Magnuson J."/>
            <person name="Maillard F."/>
            <person name="Morin E."/>
            <person name="Murat C."/>
            <person name="Nolan M."/>
            <person name="Ohm R."/>
            <person name="Pangilinan J."/>
            <person name="Pereira M."/>
            <person name="Perotto S."/>
            <person name="Peter M."/>
            <person name="Riley R."/>
            <person name="Sitrit Y."/>
            <person name="Stielow B."/>
            <person name="Szollosi G."/>
            <person name="Zifcakova L."/>
            <person name="Stursova M."/>
            <person name="Spatafora J.W."/>
            <person name="Tedersoo L."/>
            <person name="Vaario L.-M."/>
            <person name="Yamada A."/>
            <person name="Yan M."/>
            <person name="Wang P."/>
            <person name="Xu J."/>
            <person name="Bruns T."/>
            <person name="Baldrian P."/>
            <person name="Vilgalys R."/>
            <person name="Henrissat B."/>
            <person name="Grigoriev I.V."/>
            <person name="Hibbett D."/>
            <person name="Nagy L.G."/>
            <person name="Martin F.M."/>
        </authorList>
    </citation>
    <scope>NUCLEOTIDE SEQUENCE</scope>
    <source>
        <strain evidence="1">UH-Tt-Lm1</strain>
    </source>
</reference>
<dbReference type="EMBL" id="WIUZ02000011">
    <property type="protein sequence ID" value="KAF9783007.1"/>
    <property type="molecule type" value="Genomic_DNA"/>
</dbReference>
<dbReference type="Proteomes" id="UP000736335">
    <property type="component" value="Unassembled WGS sequence"/>
</dbReference>
<protein>
    <submittedName>
        <fullName evidence="1">Uncharacterized protein</fullName>
    </submittedName>
</protein>
<reference evidence="1" key="1">
    <citation type="journal article" date="2020" name="Nat. Commun.">
        <title>Large-scale genome sequencing of mycorrhizal fungi provides insights into the early evolution of symbiotic traits.</title>
        <authorList>
            <person name="Miyauchi S."/>
            <person name="Kiss E."/>
            <person name="Kuo A."/>
            <person name="Drula E."/>
            <person name="Kohler A."/>
            <person name="Sanchez-Garcia M."/>
            <person name="Morin E."/>
            <person name="Andreopoulos B."/>
            <person name="Barry K.W."/>
            <person name="Bonito G."/>
            <person name="Buee M."/>
            <person name="Carver A."/>
            <person name="Chen C."/>
            <person name="Cichocki N."/>
            <person name="Clum A."/>
            <person name="Culley D."/>
            <person name="Crous P.W."/>
            <person name="Fauchery L."/>
            <person name="Girlanda M."/>
            <person name="Hayes R.D."/>
            <person name="Keri Z."/>
            <person name="LaButti K."/>
            <person name="Lipzen A."/>
            <person name="Lombard V."/>
            <person name="Magnuson J."/>
            <person name="Maillard F."/>
            <person name="Murat C."/>
            <person name="Nolan M."/>
            <person name="Ohm R.A."/>
            <person name="Pangilinan J."/>
            <person name="Pereira M.F."/>
            <person name="Perotto S."/>
            <person name="Peter M."/>
            <person name="Pfister S."/>
            <person name="Riley R."/>
            <person name="Sitrit Y."/>
            <person name="Stielow J.B."/>
            <person name="Szollosi G."/>
            <person name="Zifcakova L."/>
            <person name="Stursova M."/>
            <person name="Spatafora J.W."/>
            <person name="Tedersoo L."/>
            <person name="Vaario L.M."/>
            <person name="Yamada A."/>
            <person name="Yan M."/>
            <person name="Wang P."/>
            <person name="Xu J."/>
            <person name="Bruns T."/>
            <person name="Baldrian P."/>
            <person name="Vilgalys R."/>
            <person name="Dunand C."/>
            <person name="Henrissat B."/>
            <person name="Grigoriev I.V."/>
            <person name="Hibbett D."/>
            <person name="Nagy L.G."/>
            <person name="Martin F.M."/>
        </authorList>
    </citation>
    <scope>NUCLEOTIDE SEQUENCE</scope>
    <source>
        <strain evidence="1">UH-Tt-Lm1</strain>
    </source>
</reference>
<comment type="caution">
    <text evidence="1">The sequence shown here is derived from an EMBL/GenBank/DDBJ whole genome shotgun (WGS) entry which is preliminary data.</text>
</comment>
<gene>
    <name evidence="1" type="ORF">BJ322DRAFT_1008758</name>
</gene>
<dbReference type="PANTHER" id="PTHR37852">
    <property type="entry name" value="YALI0B21208P"/>
    <property type="match status" value="1"/>
</dbReference>
<organism evidence="1 2">
    <name type="scientific">Thelephora terrestris</name>
    <dbReference type="NCBI Taxonomy" id="56493"/>
    <lineage>
        <taxon>Eukaryota</taxon>
        <taxon>Fungi</taxon>
        <taxon>Dikarya</taxon>
        <taxon>Basidiomycota</taxon>
        <taxon>Agaricomycotina</taxon>
        <taxon>Agaricomycetes</taxon>
        <taxon>Thelephorales</taxon>
        <taxon>Thelephoraceae</taxon>
        <taxon>Thelephora</taxon>
    </lineage>
</organism>
<accession>A0A9P6HC88</accession>
<dbReference type="OrthoDB" id="5584028at2759"/>
<evidence type="ECO:0000313" key="1">
    <source>
        <dbReference type="EMBL" id="KAF9783007.1"/>
    </source>
</evidence>
<evidence type="ECO:0000313" key="2">
    <source>
        <dbReference type="Proteomes" id="UP000736335"/>
    </source>
</evidence>
<dbReference type="PANTHER" id="PTHR37852:SF1">
    <property type="entry name" value="HIG1 DOMAIN-CONTAINING PROTEIN"/>
    <property type="match status" value="1"/>
</dbReference>
<keyword evidence="2" id="KW-1185">Reference proteome</keyword>
<name>A0A9P6HC88_9AGAM</name>
<dbReference type="AlphaFoldDB" id="A0A9P6HC88"/>
<proteinExistence type="predicted"/>
<sequence>MEENEAIHISIPPRLYQVPGAALGVGTVIGAVSGSRKEGLRFLAENAHRAPTTLRGWYFYKKTKNYRMMLGGLREGGRQGMKLSATAVGWVTIEESIRRFGFEQAAEVGAGVGTGAVFGLVYRLGLRTTGQSVLLGFLVGLGMAGMRKVKESLELEVEP</sequence>